<evidence type="ECO:0000256" key="1">
    <source>
        <dbReference type="ARBA" id="ARBA00005234"/>
    </source>
</evidence>
<evidence type="ECO:0000313" key="5">
    <source>
        <dbReference type="EMBL" id="GAU40236.1"/>
    </source>
</evidence>
<protein>
    <recommendedName>
        <fullName evidence="4">Ubiquitin-like protease family profile domain-containing protein</fullName>
    </recommendedName>
</protein>
<dbReference type="Proteomes" id="UP000242715">
    <property type="component" value="Unassembled WGS sequence"/>
</dbReference>
<dbReference type="SUPFAM" id="SSF54001">
    <property type="entry name" value="Cysteine proteinases"/>
    <property type="match status" value="1"/>
</dbReference>
<evidence type="ECO:0000256" key="2">
    <source>
        <dbReference type="ARBA" id="ARBA00022670"/>
    </source>
</evidence>
<reference evidence="6" key="1">
    <citation type="journal article" date="2017" name="Front. Plant Sci.">
        <title>Climate Clever Clovers: New Paradigm to Reduce the Environmental Footprint of Ruminants by Breeding Low Methanogenic Forages Utilizing Haplotype Variation.</title>
        <authorList>
            <person name="Kaur P."/>
            <person name="Appels R."/>
            <person name="Bayer P.E."/>
            <person name="Keeble-Gagnere G."/>
            <person name="Wang J."/>
            <person name="Hirakawa H."/>
            <person name="Shirasawa K."/>
            <person name="Vercoe P."/>
            <person name="Stefanova K."/>
            <person name="Durmic Z."/>
            <person name="Nichols P."/>
            <person name="Revell C."/>
            <person name="Isobe S.N."/>
            <person name="Edwards D."/>
            <person name="Erskine W."/>
        </authorList>
    </citation>
    <scope>NUCLEOTIDE SEQUENCE [LARGE SCALE GENOMIC DNA]</scope>
    <source>
        <strain evidence="6">cv. Daliak</strain>
    </source>
</reference>
<dbReference type="Gene3D" id="3.40.395.10">
    <property type="entry name" value="Adenoviral Proteinase, Chain A"/>
    <property type="match status" value="1"/>
</dbReference>
<evidence type="ECO:0000256" key="3">
    <source>
        <dbReference type="ARBA" id="ARBA00022801"/>
    </source>
</evidence>
<proteinExistence type="inferred from homology"/>
<dbReference type="InterPro" id="IPR038765">
    <property type="entry name" value="Papain-like_cys_pep_sf"/>
</dbReference>
<organism evidence="5 6">
    <name type="scientific">Trifolium subterraneum</name>
    <name type="common">Subterranean clover</name>
    <dbReference type="NCBI Taxonomy" id="3900"/>
    <lineage>
        <taxon>Eukaryota</taxon>
        <taxon>Viridiplantae</taxon>
        <taxon>Streptophyta</taxon>
        <taxon>Embryophyta</taxon>
        <taxon>Tracheophyta</taxon>
        <taxon>Spermatophyta</taxon>
        <taxon>Magnoliopsida</taxon>
        <taxon>eudicotyledons</taxon>
        <taxon>Gunneridae</taxon>
        <taxon>Pentapetalae</taxon>
        <taxon>rosids</taxon>
        <taxon>fabids</taxon>
        <taxon>Fabales</taxon>
        <taxon>Fabaceae</taxon>
        <taxon>Papilionoideae</taxon>
        <taxon>50 kb inversion clade</taxon>
        <taxon>NPAAA clade</taxon>
        <taxon>Hologalegina</taxon>
        <taxon>IRL clade</taxon>
        <taxon>Trifolieae</taxon>
        <taxon>Trifolium</taxon>
    </lineage>
</organism>
<accession>A0A2Z6N911</accession>
<keyword evidence="3" id="KW-0378">Hydrolase</keyword>
<keyword evidence="2" id="KW-0645">Protease</keyword>
<comment type="similarity">
    <text evidence="1">Belongs to the peptidase C48 family.</text>
</comment>
<keyword evidence="6" id="KW-1185">Reference proteome</keyword>
<name>A0A2Z6N911_TRISU</name>
<dbReference type="OrthoDB" id="1433136at2759"/>
<evidence type="ECO:0000313" key="6">
    <source>
        <dbReference type="Proteomes" id="UP000242715"/>
    </source>
</evidence>
<feature type="domain" description="Ubiquitin-like protease family profile" evidence="4">
    <location>
        <begin position="186"/>
        <end position="243"/>
    </location>
</feature>
<dbReference type="InterPro" id="IPR003653">
    <property type="entry name" value="Peptidase_C48_C"/>
</dbReference>
<dbReference type="GO" id="GO:0008234">
    <property type="term" value="F:cysteine-type peptidase activity"/>
    <property type="evidence" value="ECO:0007669"/>
    <property type="project" value="InterPro"/>
</dbReference>
<dbReference type="GO" id="GO:0006508">
    <property type="term" value="P:proteolysis"/>
    <property type="evidence" value="ECO:0007669"/>
    <property type="project" value="UniProtKB-KW"/>
</dbReference>
<dbReference type="EMBL" id="DF973796">
    <property type="protein sequence ID" value="GAU40236.1"/>
    <property type="molecule type" value="Genomic_DNA"/>
</dbReference>
<dbReference type="Pfam" id="PF02902">
    <property type="entry name" value="Peptidase_C48"/>
    <property type="match status" value="1"/>
</dbReference>
<sequence length="289" mass="33315">MMSEVECANLFLCSIPNDTTKKYNKSEDVKDNDMVSSDMELSVIRNHRLSQLEEEDDADFYLNYHPPGPVGCEGVAHDFHIPIWMPLTFRPIEAIDLSNVCAYIAAYIFKLDPKDLFGDEVLIQSTTNVVGDRKALKLLMPRCHLDEKIINLVVARQNWLMSTIGKTRSIWYMPTEFVRYALEEHKDADHVRELYQADYMTARPAVSRMFIPMNDQGNHWHLLVVDFIRRTLIWLDSLNCPANTASRMRLAINLVKSGNNMLKEDVLAKADQNWKDVAKKVDPLSFFTD</sequence>
<evidence type="ECO:0000259" key="4">
    <source>
        <dbReference type="Pfam" id="PF02902"/>
    </source>
</evidence>
<dbReference type="AlphaFoldDB" id="A0A2Z6N911"/>
<gene>
    <name evidence="5" type="ORF">TSUD_219460</name>
</gene>